<proteinExistence type="predicted"/>
<dbReference type="OrthoDB" id="10318749at2759"/>
<evidence type="ECO:0000256" key="1">
    <source>
        <dbReference type="SAM" id="Phobius"/>
    </source>
</evidence>
<protein>
    <submittedName>
        <fullName evidence="2">Uncharacterized protein</fullName>
    </submittedName>
</protein>
<feature type="transmembrane region" description="Helical" evidence="1">
    <location>
        <begin position="360"/>
        <end position="380"/>
    </location>
</feature>
<accession>I3EFQ6</accession>
<keyword evidence="1" id="KW-0472">Membrane</keyword>
<keyword evidence="1" id="KW-1133">Transmembrane helix</keyword>
<dbReference type="EMBL" id="GL870879">
    <property type="protein sequence ID" value="EIJ88053.1"/>
    <property type="molecule type" value="Genomic_DNA"/>
</dbReference>
<dbReference type="Proteomes" id="UP000002872">
    <property type="component" value="Unassembled WGS sequence"/>
</dbReference>
<dbReference type="AlphaFoldDB" id="I3EFQ6"/>
<dbReference type="VEuPathDB" id="MicrosporidiaDB:NEQG_01497"/>
<sequence>MINCNESVLRERIKKEFINNNKEEIELKGKYKDKVTNIIVDINRNNEIFIDIPVPLRKLAYNMIFIEVFKRTEMGYRYTYNDILTVIKDSINYIGIIMNIIINIAEDLQDNYKKEVFYRVMGNNHMIIAAVYQHRNDFFCDTIDKLCEIHKIKKLDYKLYSDDALIGLFESNKYKKCSRLKRALDILMKYGDNLIIRDNNGNEKSNARKLGISNDDIKSLQLLRRVHQEDVFSIISVVYDSIHIKNKNWNETVSIFWLYLFMLKLSIFMDIKEDILSHKSTKTVDIIKQYLKNMENVENTLIIKNSNAWNRFKSIENDFKINPEEFKNNVIQDYLKRVKSKMLILNGTVNAKIRKVFKNIMLIILIILMVMGTIFLLYPIEVNRVLTNN</sequence>
<name>I3EFQ6_NEMP3</name>
<dbReference type="HOGENOM" id="CLU_031899_0_0_1"/>
<organism evidence="2 3">
    <name type="scientific">Nematocida parisii (strain ERTm3)</name>
    <name type="common">Nematode killer fungus</name>
    <dbReference type="NCBI Taxonomy" id="935791"/>
    <lineage>
        <taxon>Eukaryota</taxon>
        <taxon>Fungi</taxon>
        <taxon>Fungi incertae sedis</taxon>
        <taxon>Microsporidia</taxon>
        <taxon>Nematocida</taxon>
    </lineage>
</organism>
<evidence type="ECO:0000313" key="3">
    <source>
        <dbReference type="Proteomes" id="UP000002872"/>
    </source>
</evidence>
<keyword evidence="3" id="KW-1185">Reference proteome</keyword>
<gene>
    <name evidence="2" type="ORF">NEQG_01497</name>
</gene>
<dbReference type="InParanoid" id="I3EFQ6"/>
<evidence type="ECO:0000313" key="2">
    <source>
        <dbReference type="EMBL" id="EIJ88053.1"/>
    </source>
</evidence>
<reference evidence="2" key="1">
    <citation type="submission" date="2011-01" db="EMBL/GenBank/DDBJ databases">
        <title>The Genome Sequence of Nematocida parisii strain ERTm3.</title>
        <authorList>
            <consortium name="The Broad Institute Genome Sequencing Platform"/>
            <consortium name="The Broad Institute Genome Sequencing Center for Infectious Disease"/>
            <person name="Cuomo C."/>
            <person name="Troemel E."/>
            <person name="Young S.K."/>
            <person name="Zeng Q."/>
            <person name="Gargeya S."/>
            <person name="Fitzgerald M."/>
            <person name="Haas B."/>
            <person name="Abouelleil A."/>
            <person name="Alvarado L."/>
            <person name="Arachchi H.M."/>
            <person name="Berlin A."/>
            <person name="Chapman S.B."/>
            <person name="Gearin G."/>
            <person name="Goldberg J."/>
            <person name="Griggs A."/>
            <person name="Gujja S."/>
            <person name="Hansen M."/>
            <person name="Heiman D."/>
            <person name="Howarth C."/>
            <person name="Larimer J."/>
            <person name="Lui A."/>
            <person name="MacDonald P.J.P."/>
            <person name="McCowen C."/>
            <person name="Montmayeur A."/>
            <person name="Murphy C."/>
            <person name="Neiman D."/>
            <person name="Pearson M."/>
            <person name="Priest M."/>
            <person name="Roberts A."/>
            <person name="Saif S."/>
            <person name="Shea T."/>
            <person name="Sisk P."/>
            <person name="Stolte C."/>
            <person name="Sykes S."/>
            <person name="Wortman J."/>
            <person name="Nusbaum C."/>
            <person name="Birren B."/>
        </authorList>
    </citation>
    <scope>NUCLEOTIDE SEQUENCE</scope>
    <source>
        <strain evidence="2">ERTm3</strain>
    </source>
</reference>
<dbReference type="STRING" id="935791.I3EFQ6"/>
<keyword evidence="1" id="KW-0812">Transmembrane</keyword>